<dbReference type="OrthoDB" id="9800872at2"/>
<dbReference type="SMART" id="SM00450">
    <property type="entry name" value="RHOD"/>
    <property type="match status" value="1"/>
</dbReference>
<sequence length="128" mass="12751">MTSPTSPASSAQQLPAPQPSVSARTAADLVAGGALLVDVREDEEWKAGHAPDAVHVPLGAITAGQRPAQVPDGADVVVVCRSGKRAAQAADRLAAAGVAVRNLDGGMQAWQDAGLPVRTDSGAPGTVA</sequence>
<evidence type="ECO:0000313" key="4">
    <source>
        <dbReference type="Proteomes" id="UP000321234"/>
    </source>
</evidence>
<name>A0A5C8Z4F9_9ACTN</name>
<evidence type="ECO:0000259" key="2">
    <source>
        <dbReference type="PROSITE" id="PS50206"/>
    </source>
</evidence>
<accession>A0A5C8Z4F9</accession>
<dbReference type="PROSITE" id="PS50206">
    <property type="entry name" value="RHODANESE_3"/>
    <property type="match status" value="1"/>
</dbReference>
<dbReference type="SUPFAM" id="SSF52821">
    <property type="entry name" value="Rhodanese/Cell cycle control phosphatase"/>
    <property type="match status" value="1"/>
</dbReference>
<dbReference type="RefSeq" id="WP_139713875.1">
    <property type="nucleotide sequence ID" value="NZ_VKAC01000014.1"/>
</dbReference>
<comment type="caution">
    <text evidence="3">The sequence shown here is derived from an EMBL/GenBank/DDBJ whole genome shotgun (WGS) entry which is preliminary data.</text>
</comment>
<proteinExistence type="predicted"/>
<dbReference type="PANTHER" id="PTHR45431">
    <property type="entry name" value="RHODANESE-LIKE DOMAIN-CONTAINING PROTEIN 15, CHLOROPLASTIC"/>
    <property type="match status" value="1"/>
</dbReference>
<feature type="region of interest" description="Disordered" evidence="1">
    <location>
        <begin position="1"/>
        <end position="23"/>
    </location>
</feature>
<reference evidence="3 4" key="1">
    <citation type="submission" date="2019-07" db="EMBL/GenBank/DDBJ databases">
        <title>Quadrisphaera sp. strain DD2A genome sequencing and assembly.</title>
        <authorList>
            <person name="Kim I."/>
        </authorList>
    </citation>
    <scope>NUCLEOTIDE SEQUENCE [LARGE SCALE GENOMIC DNA]</scope>
    <source>
        <strain evidence="3 4">DD2A</strain>
    </source>
</reference>
<dbReference type="Pfam" id="PF00581">
    <property type="entry name" value="Rhodanese"/>
    <property type="match status" value="1"/>
</dbReference>
<dbReference type="AlphaFoldDB" id="A0A5C8Z4F9"/>
<feature type="domain" description="Rhodanese" evidence="2">
    <location>
        <begin position="30"/>
        <end position="119"/>
    </location>
</feature>
<evidence type="ECO:0000256" key="1">
    <source>
        <dbReference type="SAM" id="MobiDB-lite"/>
    </source>
</evidence>
<keyword evidence="4" id="KW-1185">Reference proteome</keyword>
<dbReference type="EMBL" id="VKAC01000014">
    <property type="protein sequence ID" value="TXR52467.1"/>
    <property type="molecule type" value="Genomic_DNA"/>
</dbReference>
<dbReference type="InterPro" id="IPR036873">
    <property type="entry name" value="Rhodanese-like_dom_sf"/>
</dbReference>
<gene>
    <name evidence="3" type="ORF">FMM08_19950</name>
</gene>
<organism evidence="3 4">
    <name type="scientific">Quadrisphaera setariae</name>
    <dbReference type="NCBI Taxonomy" id="2593304"/>
    <lineage>
        <taxon>Bacteria</taxon>
        <taxon>Bacillati</taxon>
        <taxon>Actinomycetota</taxon>
        <taxon>Actinomycetes</taxon>
        <taxon>Kineosporiales</taxon>
        <taxon>Kineosporiaceae</taxon>
        <taxon>Quadrisphaera</taxon>
    </lineage>
</organism>
<dbReference type="InterPro" id="IPR001763">
    <property type="entry name" value="Rhodanese-like_dom"/>
</dbReference>
<dbReference type="Proteomes" id="UP000321234">
    <property type="component" value="Unassembled WGS sequence"/>
</dbReference>
<dbReference type="PANTHER" id="PTHR45431:SF3">
    <property type="entry name" value="RHODANESE-LIKE DOMAIN-CONTAINING PROTEIN 15, CHLOROPLASTIC"/>
    <property type="match status" value="1"/>
</dbReference>
<dbReference type="InterPro" id="IPR052367">
    <property type="entry name" value="Thiosulfate_ST/Rhodanese-like"/>
</dbReference>
<protein>
    <submittedName>
        <fullName evidence="3">Rhodanese-like domain-containing protein</fullName>
    </submittedName>
</protein>
<dbReference type="Gene3D" id="3.40.250.10">
    <property type="entry name" value="Rhodanese-like domain"/>
    <property type="match status" value="1"/>
</dbReference>
<evidence type="ECO:0000313" key="3">
    <source>
        <dbReference type="EMBL" id="TXR52467.1"/>
    </source>
</evidence>
<dbReference type="CDD" id="cd00158">
    <property type="entry name" value="RHOD"/>
    <property type="match status" value="1"/>
</dbReference>